<organism evidence="2 3">
    <name type="scientific">Streptomyces hirsutus</name>
    <dbReference type="NCBI Taxonomy" id="35620"/>
    <lineage>
        <taxon>Bacteria</taxon>
        <taxon>Bacillati</taxon>
        <taxon>Actinomycetota</taxon>
        <taxon>Actinomycetes</taxon>
        <taxon>Kitasatosporales</taxon>
        <taxon>Streptomycetaceae</taxon>
        <taxon>Streptomyces</taxon>
    </lineage>
</organism>
<feature type="compositionally biased region" description="Acidic residues" evidence="1">
    <location>
        <begin position="12"/>
        <end position="25"/>
    </location>
</feature>
<dbReference type="EMBL" id="CP109134">
    <property type="protein sequence ID" value="WSD09323.1"/>
    <property type="molecule type" value="Genomic_DNA"/>
</dbReference>
<feature type="compositionally biased region" description="Basic and acidic residues" evidence="1">
    <location>
        <begin position="1"/>
        <end position="11"/>
    </location>
</feature>
<feature type="region of interest" description="Disordered" evidence="1">
    <location>
        <begin position="117"/>
        <end position="147"/>
    </location>
</feature>
<evidence type="ECO:0000256" key="1">
    <source>
        <dbReference type="SAM" id="MobiDB-lite"/>
    </source>
</evidence>
<gene>
    <name evidence="2" type="ORF">OIE73_28680</name>
</gene>
<evidence type="ECO:0000313" key="2">
    <source>
        <dbReference type="EMBL" id="WSD09323.1"/>
    </source>
</evidence>
<keyword evidence="3" id="KW-1185">Reference proteome</keyword>
<name>A0ABZ1GX00_9ACTN</name>
<dbReference type="Proteomes" id="UP001335325">
    <property type="component" value="Chromosome"/>
</dbReference>
<feature type="compositionally biased region" description="Low complexity" evidence="1">
    <location>
        <begin position="134"/>
        <end position="147"/>
    </location>
</feature>
<protein>
    <recommendedName>
        <fullName evidence="4">Tail assembly chaperone</fullName>
    </recommendedName>
</protein>
<evidence type="ECO:0000313" key="3">
    <source>
        <dbReference type="Proteomes" id="UP001335325"/>
    </source>
</evidence>
<reference evidence="2 3" key="1">
    <citation type="submission" date="2022-10" db="EMBL/GenBank/DDBJ databases">
        <title>The complete genomes of actinobacterial strains from the NBC collection.</title>
        <authorList>
            <person name="Joergensen T.S."/>
            <person name="Alvarez Arevalo M."/>
            <person name="Sterndorff E.B."/>
            <person name="Faurdal D."/>
            <person name="Vuksanovic O."/>
            <person name="Mourched A.-S."/>
            <person name="Charusanti P."/>
            <person name="Shaw S."/>
            <person name="Blin K."/>
            <person name="Weber T."/>
        </authorList>
    </citation>
    <scope>NUCLEOTIDE SEQUENCE [LARGE SCALE GENOMIC DNA]</scope>
    <source>
        <strain evidence="2 3">NBC 01753</strain>
    </source>
</reference>
<sequence length="147" mass="16932">MTERERYREDKYDEPEEFDAPEDEVDDLELDDDFSGADLAKREATRKPYRFRGAKGTVYTIPHPDLWSLRMELALNEGDIASWAMGVFDGNTELAQDFLDEPSWVIRPALERVGEIFAQTGKRGANRGERRASARTSRSSRTNSKRR</sequence>
<dbReference type="RefSeq" id="WP_326755096.1">
    <property type="nucleotide sequence ID" value="NZ_CP109134.1"/>
</dbReference>
<evidence type="ECO:0008006" key="4">
    <source>
        <dbReference type="Google" id="ProtNLM"/>
    </source>
</evidence>
<feature type="region of interest" description="Disordered" evidence="1">
    <location>
        <begin position="1"/>
        <end position="25"/>
    </location>
</feature>
<accession>A0ABZ1GX00</accession>
<proteinExistence type="predicted"/>
<dbReference type="GeneID" id="91546632"/>